<dbReference type="InterPro" id="IPR036188">
    <property type="entry name" value="FAD/NAD-bd_sf"/>
</dbReference>
<dbReference type="GO" id="GO:0005829">
    <property type="term" value="C:cytosol"/>
    <property type="evidence" value="ECO:0007669"/>
    <property type="project" value="TreeGrafter"/>
</dbReference>
<dbReference type="GO" id="GO:0006749">
    <property type="term" value="P:glutathione metabolic process"/>
    <property type="evidence" value="ECO:0007669"/>
    <property type="project" value="TreeGrafter"/>
</dbReference>
<evidence type="ECO:0000256" key="1">
    <source>
        <dbReference type="ARBA" id="ARBA00001974"/>
    </source>
</evidence>
<evidence type="ECO:0000256" key="4">
    <source>
        <dbReference type="ARBA" id="ARBA00022827"/>
    </source>
</evidence>
<keyword evidence="6" id="KW-1015">Disulfide bond</keyword>
<dbReference type="GO" id="GO:0034599">
    <property type="term" value="P:cellular response to oxidative stress"/>
    <property type="evidence" value="ECO:0007669"/>
    <property type="project" value="TreeGrafter"/>
</dbReference>
<dbReference type="GO" id="GO:0005739">
    <property type="term" value="C:mitochondrion"/>
    <property type="evidence" value="ECO:0007669"/>
    <property type="project" value="TreeGrafter"/>
</dbReference>
<dbReference type="GO" id="GO:0004362">
    <property type="term" value="F:glutathione-disulfide reductase (NADPH) activity"/>
    <property type="evidence" value="ECO:0007669"/>
    <property type="project" value="TreeGrafter"/>
</dbReference>
<proteinExistence type="inferred from homology"/>
<keyword evidence="3" id="KW-0285">Flavoprotein</keyword>
<feature type="non-terminal residue" evidence="9">
    <location>
        <position position="352"/>
    </location>
</feature>
<dbReference type="InterPro" id="IPR012999">
    <property type="entry name" value="Pyr_OxRdtase_I_AS"/>
</dbReference>
<evidence type="ECO:0000256" key="3">
    <source>
        <dbReference type="ARBA" id="ARBA00022630"/>
    </source>
</evidence>
<keyword evidence="7" id="KW-0676">Redox-active center</keyword>
<dbReference type="FunFam" id="3.50.50.60:FF:000235">
    <property type="entry name" value="Glutathione reductase"/>
    <property type="match status" value="1"/>
</dbReference>
<name>A0A382A0I1_9ZZZZ</name>
<dbReference type="InterPro" id="IPR023753">
    <property type="entry name" value="FAD/NAD-binding_dom"/>
</dbReference>
<dbReference type="GO" id="GO:0050660">
    <property type="term" value="F:flavin adenine dinucleotide binding"/>
    <property type="evidence" value="ECO:0007669"/>
    <property type="project" value="InterPro"/>
</dbReference>
<dbReference type="SUPFAM" id="SSF51905">
    <property type="entry name" value="FAD/NAD(P)-binding domain"/>
    <property type="match status" value="1"/>
</dbReference>
<dbReference type="PROSITE" id="PS00076">
    <property type="entry name" value="PYRIDINE_REDOX_1"/>
    <property type="match status" value="1"/>
</dbReference>
<dbReference type="PRINTS" id="PR00411">
    <property type="entry name" value="PNDRDTASEI"/>
</dbReference>
<comment type="cofactor">
    <cofactor evidence="1">
        <name>FAD</name>
        <dbReference type="ChEBI" id="CHEBI:57692"/>
    </cofactor>
</comment>
<dbReference type="PRINTS" id="PR00368">
    <property type="entry name" value="FADPNR"/>
</dbReference>
<dbReference type="PANTHER" id="PTHR42737">
    <property type="entry name" value="GLUTATHIONE REDUCTASE"/>
    <property type="match status" value="1"/>
</dbReference>
<evidence type="ECO:0000256" key="6">
    <source>
        <dbReference type="ARBA" id="ARBA00023157"/>
    </source>
</evidence>
<evidence type="ECO:0000256" key="7">
    <source>
        <dbReference type="ARBA" id="ARBA00023284"/>
    </source>
</evidence>
<evidence type="ECO:0000313" key="9">
    <source>
        <dbReference type="EMBL" id="SVA95026.1"/>
    </source>
</evidence>
<reference evidence="9" key="1">
    <citation type="submission" date="2018-05" db="EMBL/GenBank/DDBJ databases">
        <authorList>
            <person name="Lanie J.A."/>
            <person name="Ng W.-L."/>
            <person name="Kazmierczak K.M."/>
            <person name="Andrzejewski T.M."/>
            <person name="Davidsen T.M."/>
            <person name="Wayne K.J."/>
            <person name="Tettelin H."/>
            <person name="Glass J.I."/>
            <person name="Rusch D."/>
            <person name="Podicherti R."/>
            <person name="Tsui H.-C.T."/>
            <person name="Winkler M.E."/>
        </authorList>
    </citation>
    <scope>NUCLEOTIDE SEQUENCE</scope>
</reference>
<keyword evidence="4" id="KW-0274">FAD</keyword>
<evidence type="ECO:0000256" key="2">
    <source>
        <dbReference type="ARBA" id="ARBA00007532"/>
    </source>
</evidence>
<evidence type="ECO:0000256" key="5">
    <source>
        <dbReference type="ARBA" id="ARBA00023002"/>
    </source>
</evidence>
<accession>A0A382A0I1</accession>
<sequence length="352" mass="38639">MKTESKKEYDLIVIGAGSGGLAAAQRAAEHKQRVAIIEMGQLGGTCVNRGCIPKKIYWYAAEFAYDLKHSDTLGFEAIGFKHNWQALQQTSKQYIEKLNDMYRRNLGQKNIDIITGKASFQNSKEINVGDKVLTAKQIIVACGTTPAVPDIPGVEFGITSDDFFELKNRPNKTIVAGSGYIAIELAGILNALGSDVKLLARKNSILRKFDQSIQSAAIDYLVESGVEVILNTNILAIKKDDSQLLVETDKEDHSSVDAVLWAIGRKPLVADLALEKTKVTRDQNNFILVDQYQTTKDSGIHAIGDVVGNHELTPVAIAAGRVLSDRLFGDKEKEWLEYKNIPTVIFAHPPVG</sequence>
<dbReference type="AlphaFoldDB" id="A0A382A0I1"/>
<evidence type="ECO:0000259" key="8">
    <source>
        <dbReference type="Pfam" id="PF07992"/>
    </source>
</evidence>
<keyword evidence="5" id="KW-0560">Oxidoreductase</keyword>
<protein>
    <recommendedName>
        <fullName evidence="8">FAD/NAD(P)-binding domain-containing protein</fullName>
    </recommendedName>
</protein>
<comment type="similarity">
    <text evidence="2">Belongs to the class-I pyridine nucleotide-disulfide oxidoreductase family.</text>
</comment>
<dbReference type="EMBL" id="UINC01023416">
    <property type="protein sequence ID" value="SVA95026.1"/>
    <property type="molecule type" value="Genomic_DNA"/>
</dbReference>
<dbReference type="GO" id="GO:0045454">
    <property type="term" value="P:cell redox homeostasis"/>
    <property type="evidence" value="ECO:0007669"/>
    <property type="project" value="InterPro"/>
</dbReference>
<gene>
    <name evidence="9" type="ORF">METZ01_LOCUS147880</name>
</gene>
<organism evidence="9">
    <name type="scientific">marine metagenome</name>
    <dbReference type="NCBI Taxonomy" id="408172"/>
    <lineage>
        <taxon>unclassified sequences</taxon>
        <taxon>metagenomes</taxon>
        <taxon>ecological metagenomes</taxon>
    </lineage>
</organism>
<dbReference type="Pfam" id="PF07992">
    <property type="entry name" value="Pyr_redox_2"/>
    <property type="match status" value="1"/>
</dbReference>
<feature type="domain" description="FAD/NAD(P)-binding" evidence="8">
    <location>
        <begin position="9"/>
        <end position="320"/>
    </location>
</feature>
<dbReference type="PANTHER" id="PTHR42737:SF2">
    <property type="entry name" value="GLUTATHIONE REDUCTASE"/>
    <property type="match status" value="1"/>
</dbReference>
<dbReference type="InterPro" id="IPR046952">
    <property type="entry name" value="GSHR/TRXR-like"/>
</dbReference>
<dbReference type="Gene3D" id="3.50.50.60">
    <property type="entry name" value="FAD/NAD(P)-binding domain"/>
    <property type="match status" value="1"/>
</dbReference>